<dbReference type="InterPro" id="IPR036388">
    <property type="entry name" value="WH-like_DNA-bd_sf"/>
</dbReference>
<evidence type="ECO:0000313" key="8">
    <source>
        <dbReference type="Proteomes" id="UP000185161"/>
    </source>
</evidence>
<dbReference type="RefSeq" id="WP_066577660.1">
    <property type="nucleotide sequence ID" value="NZ_CP018820.1"/>
</dbReference>
<keyword evidence="1" id="KW-0805">Transcription regulation</keyword>
<keyword evidence="3" id="KW-0804">Transcription</keyword>
<dbReference type="Proteomes" id="UP000287746">
    <property type="component" value="Unassembled WGS sequence"/>
</dbReference>
<dbReference type="AlphaFoldDB" id="A0A1L6JG84"/>
<dbReference type="GO" id="GO:0003677">
    <property type="term" value="F:DNA binding"/>
    <property type="evidence" value="ECO:0007669"/>
    <property type="project" value="UniProtKB-KW"/>
</dbReference>
<reference evidence="5" key="1">
    <citation type="submission" date="2016-12" db="EMBL/GenBank/DDBJ databases">
        <title>Whole genome sequencing of Sphingomonas koreensis.</title>
        <authorList>
            <person name="Conlan S."/>
            <person name="Thomas P.J."/>
            <person name="Mullikin J."/>
            <person name="Palmore T.N."/>
            <person name="Frank K.M."/>
            <person name="Segre J.A."/>
        </authorList>
    </citation>
    <scope>NUCLEOTIDE SEQUENCE</scope>
    <source>
        <strain evidence="5">ABOJV</strain>
    </source>
</reference>
<dbReference type="PANTHER" id="PTHR33154">
    <property type="entry name" value="TRANSCRIPTIONAL REGULATOR, ARSR FAMILY"/>
    <property type="match status" value="1"/>
</dbReference>
<dbReference type="InterPro" id="IPR011991">
    <property type="entry name" value="ArsR-like_HTH"/>
</dbReference>
<evidence type="ECO:0000313" key="10">
    <source>
        <dbReference type="Proteomes" id="UP000287746"/>
    </source>
</evidence>
<dbReference type="CDD" id="cd00090">
    <property type="entry name" value="HTH_ARSR"/>
    <property type="match status" value="1"/>
</dbReference>
<gene>
    <name evidence="5" type="ORF">BRX40_10150</name>
    <name evidence="6" type="ORF">CA257_13935</name>
    <name evidence="7" type="ORF">DAH66_03835</name>
</gene>
<dbReference type="Gene3D" id="1.10.10.10">
    <property type="entry name" value="Winged helix-like DNA-binding domain superfamily/Winged helix DNA-binding domain"/>
    <property type="match status" value="1"/>
</dbReference>
<reference evidence="8" key="2">
    <citation type="submission" date="2016-12" db="EMBL/GenBank/DDBJ databases">
        <title>Whole genome sequencing of Sphingomonas sp. ABOJV.</title>
        <authorList>
            <person name="Conlan S."/>
            <person name="Thomas P.J."/>
            <person name="Mullikin J."/>
            <person name="Palmore T.N."/>
            <person name="Frank K.M."/>
            <person name="Segre J.A."/>
        </authorList>
    </citation>
    <scope>NUCLEOTIDE SEQUENCE [LARGE SCALE GENOMIC DNA]</scope>
    <source>
        <strain evidence="8">ABOJV</strain>
    </source>
</reference>
<evidence type="ECO:0000313" key="7">
    <source>
        <dbReference type="EMBL" id="RSY88601.1"/>
    </source>
</evidence>
<feature type="domain" description="HTH arsR-type" evidence="4">
    <location>
        <begin position="1"/>
        <end position="99"/>
    </location>
</feature>
<dbReference type="InterPro" id="IPR036390">
    <property type="entry name" value="WH_DNA-bd_sf"/>
</dbReference>
<evidence type="ECO:0000313" key="5">
    <source>
        <dbReference type="EMBL" id="APR54951.1"/>
    </source>
</evidence>
<dbReference type="SUPFAM" id="SSF46785">
    <property type="entry name" value="Winged helix' DNA-binding domain"/>
    <property type="match status" value="1"/>
</dbReference>
<sequence length="99" mass="11044">MTDAELFRALGNDRRLQILAWLKDPTAHFPPQRDGDLIEDGVCGQLIAEKLGINASTLSEHMRVLQGCGLVIAKRIKQWTFYRRNGERLQALASIVGGI</sequence>
<evidence type="ECO:0000313" key="6">
    <source>
        <dbReference type="EMBL" id="RSV01885.1"/>
    </source>
</evidence>
<evidence type="ECO:0000256" key="1">
    <source>
        <dbReference type="ARBA" id="ARBA00023015"/>
    </source>
</evidence>
<name>A0A1L6JG84_9SPHN</name>
<keyword evidence="8" id="KW-1185">Reference proteome</keyword>
<dbReference type="EMBL" id="QQYZ01000003">
    <property type="protein sequence ID" value="RSY88601.1"/>
    <property type="molecule type" value="Genomic_DNA"/>
</dbReference>
<protein>
    <submittedName>
        <fullName evidence="5">Transcriptional regulator</fullName>
    </submittedName>
</protein>
<evidence type="ECO:0000256" key="2">
    <source>
        <dbReference type="ARBA" id="ARBA00023125"/>
    </source>
</evidence>
<keyword evidence="2" id="KW-0238">DNA-binding</keyword>
<dbReference type="PROSITE" id="PS50987">
    <property type="entry name" value="HTH_ARSR_2"/>
    <property type="match status" value="1"/>
</dbReference>
<evidence type="ECO:0000259" key="4">
    <source>
        <dbReference type="PROSITE" id="PS50987"/>
    </source>
</evidence>
<evidence type="ECO:0000256" key="3">
    <source>
        <dbReference type="ARBA" id="ARBA00023163"/>
    </source>
</evidence>
<dbReference type="KEGG" id="skr:BRX40_10150"/>
<evidence type="ECO:0000313" key="9">
    <source>
        <dbReference type="Proteomes" id="UP000286681"/>
    </source>
</evidence>
<dbReference type="InterPro" id="IPR001845">
    <property type="entry name" value="HTH_ArsR_DNA-bd_dom"/>
</dbReference>
<accession>A0A1L6JG84</accession>
<organism evidence="5 8">
    <name type="scientific">Sphingomonas koreensis</name>
    <dbReference type="NCBI Taxonomy" id="93064"/>
    <lineage>
        <taxon>Bacteria</taxon>
        <taxon>Pseudomonadati</taxon>
        <taxon>Pseudomonadota</taxon>
        <taxon>Alphaproteobacteria</taxon>
        <taxon>Sphingomonadales</taxon>
        <taxon>Sphingomonadaceae</taxon>
        <taxon>Sphingomonas</taxon>
    </lineage>
</organism>
<dbReference type="EMBL" id="CP018820">
    <property type="protein sequence ID" value="APR54951.1"/>
    <property type="molecule type" value="Genomic_DNA"/>
</dbReference>
<dbReference type="GO" id="GO:0003700">
    <property type="term" value="F:DNA-binding transcription factor activity"/>
    <property type="evidence" value="ECO:0007669"/>
    <property type="project" value="InterPro"/>
</dbReference>
<dbReference type="PANTHER" id="PTHR33154:SF32">
    <property type="entry name" value="TRANSCRIPTIONAL REGULATORY PROTEIN"/>
    <property type="match status" value="1"/>
</dbReference>
<dbReference type="Proteomes" id="UP000286681">
    <property type="component" value="Unassembled WGS sequence"/>
</dbReference>
<dbReference type="EMBL" id="QQWO01000011">
    <property type="protein sequence ID" value="RSV01885.1"/>
    <property type="molecule type" value="Genomic_DNA"/>
</dbReference>
<reference evidence="9 10" key="3">
    <citation type="submission" date="2018-07" db="EMBL/GenBank/DDBJ databases">
        <title>Genomic and Epidemiologic Investigation of an Indolent Hospital Outbreak.</title>
        <authorList>
            <person name="Johnson R.C."/>
            <person name="Deming C."/>
            <person name="Conlan S."/>
            <person name="Zellmer C.J."/>
            <person name="Michelin A.V."/>
            <person name="Lee-Lin S."/>
            <person name="Thomas P.J."/>
            <person name="Park M."/>
            <person name="Weingarten R.A."/>
            <person name="Less J."/>
            <person name="Dekker J.P."/>
            <person name="Frank K.M."/>
            <person name="Musser K.A."/>
            <person name="Mcquiston J.R."/>
            <person name="Henderson D.K."/>
            <person name="Lau A.F."/>
            <person name="Palmore T.N."/>
            <person name="Segre J.A."/>
        </authorList>
    </citation>
    <scope>NUCLEOTIDE SEQUENCE [LARGE SCALE GENOMIC DNA]</scope>
    <source>
        <strain evidence="7 10">SK-CDC1_0717</strain>
        <strain evidence="6 9">SK-NIH.Env10_0317</strain>
    </source>
</reference>
<dbReference type="STRING" id="93064.BRX40_10150"/>
<dbReference type="GeneID" id="44132921"/>
<dbReference type="InterPro" id="IPR051081">
    <property type="entry name" value="HTH_MetalResp_TranReg"/>
</dbReference>
<dbReference type="SMART" id="SM00418">
    <property type="entry name" value="HTH_ARSR"/>
    <property type="match status" value="1"/>
</dbReference>
<dbReference type="OrthoDB" id="9790747at2"/>
<dbReference type="Pfam" id="PF01022">
    <property type="entry name" value="HTH_5"/>
    <property type="match status" value="1"/>
</dbReference>
<proteinExistence type="predicted"/>
<dbReference type="Proteomes" id="UP000185161">
    <property type="component" value="Chromosome"/>
</dbReference>